<protein>
    <recommendedName>
        <fullName evidence="3">TPR repeat-containing protein</fullName>
    </recommendedName>
</protein>
<dbReference type="STRING" id="1987383.A5844_000445"/>
<sequence>MEPIDFPDKYDNLMRIGQQVLVNQQYIQAKELFERAYELEGTFEANRFLVLTLYELDDRQEALRQALLHEKEYLTNEEFAAFYFDLLISSNDFLYARKLIASADFPERFEHLILSKIQQSEELIGQMKRQKIREIYQRVKQLPDEKPTTQLLLIQLIEQLPYHEFVQTVKKLIVMTNVHGLVRAKLLESLMQVKETNPVAFLTIDGRLIEIVPKNLMKPEQQETYQKLCVLAEKYEQEDAQLSKSLKEEFTIQSAITYPVYDSYVNDVEQWFDMTVSSYKDSSTESSSSIEQQLLEKRNKIMQEIIVFTA</sequence>
<dbReference type="Proteomes" id="UP000194933">
    <property type="component" value="Unassembled WGS sequence"/>
</dbReference>
<evidence type="ECO:0008006" key="3">
    <source>
        <dbReference type="Google" id="ProtNLM"/>
    </source>
</evidence>
<name>A0A2C9XPT9_9ENTE</name>
<evidence type="ECO:0000313" key="2">
    <source>
        <dbReference type="Proteomes" id="UP000194933"/>
    </source>
</evidence>
<reference evidence="1 2" key="1">
    <citation type="submission" date="2017-05" db="EMBL/GenBank/DDBJ databases">
        <title>The Genome Sequence of Enterococcus sp. 10A9_DIV0425.</title>
        <authorList>
            <consortium name="The Broad Institute Genomics Platform"/>
            <consortium name="The Broad Institute Genomic Center for Infectious Diseases"/>
            <person name="Earl A."/>
            <person name="Manson A."/>
            <person name="Schwartman J."/>
            <person name="Gilmore M."/>
            <person name="Abouelleil A."/>
            <person name="Cao P."/>
            <person name="Chapman S."/>
            <person name="Cusick C."/>
            <person name="Shea T."/>
            <person name="Young S."/>
            <person name="Neafsey D."/>
            <person name="Nusbaum C."/>
            <person name="Birren B."/>
        </authorList>
    </citation>
    <scope>NUCLEOTIDE SEQUENCE [LARGE SCALE GENOMIC DNA]</scope>
    <source>
        <strain evidence="1 2">10A9_DIV0425</strain>
    </source>
</reference>
<proteinExistence type="predicted"/>
<gene>
    <name evidence="1" type="ORF">A5844_000445</name>
</gene>
<dbReference type="RefSeq" id="WP_086283526.1">
    <property type="nucleotide sequence ID" value="NZ_NGMO01000001.1"/>
</dbReference>
<comment type="caution">
    <text evidence="1">The sequence shown here is derived from an EMBL/GenBank/DDBJ whole genome shotgun (WGS) entry which is preliminary data.</text>
</comment>
<accession>A0A2C9XPT9</accession>
<dbReference type="EMBL" id="NGMO01000001">
    <property type="protein sequence ID" value="OTP12213.1"/>
    <property type="molecule type" value="Genomic_DNA"/>
</dbReference>
<keyword evidence="2" id="KW-1185">Reference proteome</keyword>
<evidence type="ECO:0000313" key="1">
    <source>
        <dbReference type="EMBL" id="OTP12213.1"/>
    </source>
</evidence>
<dbReference type="AlphaFoldDB" id="A0A2C9XPT9"/>
<organism evidence="1 2">
    <name type="scientific">Candidatus Enterococcus wittei</name>
    <dbReference type="NCBI Taxonomy" id="1987383"/>
    <lineage>
        <taxon>Bacteria</taxon>
        <taxon>Bacillati</taxon>
        <taxon>Bacillota</taxon>
        <taxon>Bacilli</taxon>
        <taxon>Lactobacillales</taxon>
        <taxon>Enterococcaceae</taxon>
        <taxon>Enterococcus</taxon>
    </lineage>
</organism>